<keyword evidence="2" id="KW-1185">Reference proteome</keyword>
<dbReference type="HOGENOM" id="CLU_3309935_0_0_9"/>
<evidence type="ECO:0000313" key="2">
    <source>
        <dbReference type="Proteomes" id="UP000006873"/>
    </source>
</evidence>
<proteinExistence type="predicted"/>
<gene>
    <name evidence="1" type="ordered locus">ELI_4234</name>
</gene>
<sequence length="39" mass="4752">MIPNYKIKYYQISNHINFNFRKERMVLNCTKNFIIADGL</sequence>
<dbReference type="EMBL" id="CP002273">
    <property type="protein sequence ID" value="ADO39176.1"/>
    <property type="molecule type" value="Genomic_DNA"/>
</dbReference>
<dbReference type="AlphaFoldDB" id="E3GPW3"/>
<reference evidence="1 2" key="2">
    <citation type="journal article" date="2011" name="J. Bacteriol.">
        <title>Complete genome sequence of a carbon monoxide-utilizing acetogen, Eubacterium limosum KIST612.</title>
        <authorList>
            <person name="Roh H."/>
            <person name="Ko H.J."/>
            <person name="Kim D."/>
            <person name="Choi D.G."/>
            <person name="Park S."/>
            <person name="Kim S."/>
            <person name="Chang I.S."/>
            <person name="Choi I.G."/>
        </authorList>
    </citation>
    <scope>NUCLEOTIDE SEQUENCE [LARGE SCALE GENOMIC DNA]</scope>
    <source>
        <strain evidence="1 2">KIST612</strain>
    </source>
</reference>
<dbReference type="Proteomes" id="UP000006873">
    <property type="component" value="Chromosome"/>
</dbReference>
<dbReference type="KEGG" id="elm:ELI_4234"/>
<reference key="1">
    <citation type="submission" date="2010-09" db="EMBL/GenBank/DDBJ databases">
        <authorList>
            <person name="Roh H."/>
            <person name="Ko H.-J."/>
            <person name="Kim D."/>
            <person name="Choi D.G."/>
            <person name="Park S."/>
            <person name="Kim S."/>
            <person name="Kim K.H."/>
            <person name="Chang I.S."/>
            <person name="Choi I.-G."/>
        </authorList>
    </citation>
    <scope>NUCLEOTIDE SEQUENCE</scope>
    <source>
        <strain>KIST612</strain>
    </source>
</reference>
<organism evidence="1 2">
    <name type="scientific">Eubacterium callanderi</name>
    <dbReference type="NCBI Taxonomy" id="53442"/>
    <lineage>
        <taxon>Bacteria</taxon>
        <taxon>Bacillati</taxon>
        <taxon>Bacillota</taxon>
        <taxon>Clostridia</taxon>
        <taxon>Eubacteriales</taxon>
        <taxon>Eubacteriaceae</taxon>
        <taxon>Eubacterium</taxon>
    </lineage>
</organism>
<name>E3GPW3_9FIRM</name>
<accession>E3GPW3</accession>
<protein>
    <submittedName>
        <fullName evidence="1">Uncharacterized protein</fullName>
    </submittedName>
</protein>
<evidence type="ECO:0000313" key="1">
    <source>
        <dbReference type="EMBL" id="ADO39176.1"/>
    </source>
</evidence>